<evidence type="ECO:0000256" key="6">
    <source>
        <dbReference type="PROSITE-ProRule" id="PRU00433"/>
    </source>
</evidence>
<dbReference type="PROSITE" id="PS51007">
    <property type="entry name" value="CYTC"/>
    <property type="match status" value="2"/>
</dbReference>
<evidence type="ECO:0000313" key="8">
    <source>
        <dbReference type="EMBL" id="EGV20039.1"/>
    </source>
</evidence>
<evidence type="ECO:0000256" key="3">
    <source>
        <dbReference type="ARBA" id="ARBA00022723"/>
    </source>
</evidence>
<dbReference type="InterPro" id="IPR009056">
    <property type="entry name" value="Cyt_c-like_dom"/>
</dbReference>
<sequence>MFVVCCFGVDAVAAASPERQMLAAHCNGCHGLNGVSAGPASPSFAGFDRQFLIRVLQEFRNGERVPTIMDRIMTGYTAGQIRQLATYYAEQSWQSADVPLDPGAVAEGKRLHDEACAECHEEEGRYQDRDTPRIAGQWPDYLVFQLLTYRDRPEAIPQPTKMRESLVGLADADLQALAQFYASQR</sequence>
<evidence type="ECO:0000256" key="2">
    <source>
        <dbReference type="ARBA" id="ARBA00022617"/>
    </source>
</evidence>
<organism evidence="8 9">
    <name type="scientific">Thiocapsa marina 5811</name>
    <dbReference type="NCBI Taxonomy" id="768671"/>
    <lineage>
        <taxon>Bacteria</taxon>
        <taxon>Pseudomonadati</taxon>
        <taxon>Pseudomonadota</taxon>
        <taxon>Gammaproteobacteria</taxon>
        <taxon>Chromatiales</taxon>
        <taxon>Chromatiaceae</taxon>
        <taxon>Thiocapsa</taxon>
    </lineage>
</organism>
<dbReference type="eggNOG" id="COG2863">
    <property type="taxonomic scope" value="Bacteria"/>
</dbReference>
<protein>
    <submittedName>
        <fullName evidence="8">Cytochrome c, class I</fullName>
    </submittedName>
</protein>
<evidence type="ECO:0000256" key="1">
    <source>
        <dbReference type="ARBA" id="ARBA00022448"/>
    </source>
</evidence>
<dbReference type="Proteomes" id="UP000005459">
    <property type="component" value="Unassembled WGS sequence"/>
</dbReference>
<dbReference type="PANTHER" id="PTHR33751:SF9">
    <property type="entry name" value="CYTOCHROME C4"/>
    <property type="match status" value="1"/>
</dbReference>
<keyword evidence="3 6" id="KW-0479">Metal-binding</keyword>
<dbReference type="SUPFAM" id="SSF46626">
    <property type="entry name" value="Cytochrome c"/>
    <property type="match status" value="2"/>
</dbReference>
<dbReference type="GO" id="GO:0009055">
    <property type="term" value="F:electron transfer activity"/>
    <property type="evidence" value="ECO:0007669"/>
    <property type="project" value="InterPro"/>
</dbReference>
<keyword evidence="5 6" id="KW-0408">Iron</keyword>
<dbReference type="EMBL" id="AFWV01000002">
    <property type="protein sequence ID" value="EGV20039.1"/>
    <property type="molecule type" value="Genomic_DNA"/>
</dbReference>
<proteinExistence type="predicted"/>
<evidence type="ECO:0000256" key="4">
    <source>
        <dbReference type="ARBA" id="ARBA00022982"/>
    </source>
</evidence>
<keyword evidence="4" id="KW-0249">Electron transport</keyword>
<dbReference type="Pfam" id="PF00034">
    <property type="entry name" value="Cytochrom_C"/>
    <property type="match status" value="1"/>
</dbReference>
<keyword evidence="1" id="KW-0813">Transport</keyword>
<evidence type="ECO:0000256" key="5">
    <source>
        <dbReference type="ARBA" id="ARBA00023004"/>
    </source>
</evidence>
<dbReference type="InterPro" id="IPR050597">
    <property type="entry name" value="Cytochrome_c_Oxidase_Subunit"/>
</dbReference>
<dbReference type="AlphaFoldDB" id="F9U713"/>
<keyword evidence="2 6" id="KW-0349">Heme</keyword>
<evidence type="ECO:0000313" key="9">
    <source>
        <dbReference type="Proteomes" id="UP000005459"/>
    </source>
</evidence>
<name>F9U713_9GAMM</name>
<reference evidence="8 9" key="1">
    <citation type="submission" date="2011-06" db="EMBL/GenBank/DDBJ databases">
        <title>The draft genome of Thiocapsa marina 5811.</title>
        <authorList>
            <consortium name="US DOE Joint Genome Institute (JGI-PGF)"/>
            <person name="Lucas S."/>
            <person name="Han J."/>
            <person name="Cheng J.-F."/>
            <person name="Goodwin L."/>
            <person name="Pitluck S."/>
            <person name="Peters L."/>
            <person name="Land M.L."/>
            <person name="Hauser L."/>
            <person name="Vogl K."/>
            <person name="Liu Z."/>
            <person name="Imhoff J."/>
            <person name="Thiel V."/>
            <person name="Frigaard N.-U."/>
            <person name="Bryant D."/>
            <person name="Woyke T.J."/>
        </authorList>
    </citation>
    <scope>NUCLEOTIDE SEQUENCE [LARGE SCALE GENOMIC DNA]</scope>
    <source>
        <strain evidence="8 9">5811</strain>
    </source>
</reference>
<evidence type="ECO:0000259" key="7">
    <source>
        <dbReference type="PROSITE" id="PS51007"/>
    </source>
</evidence>
<accession>F9U713</accession>
<dbReference type="InterPro" id="IPR036909">
    <property type="entry name" value="Cyt_c-like_dom_sf"/>
</dbReference>
<feature type="domain" description="Cytochrome c" evidence="7">
    <location>
        <begin position="103"/>
        <end position="185"/>
    </location>
</feature>
<gene>
    <name evidence="8" type="ORF">ThimaDRAFT_0715</name>
</gene>
<dbReference type="PANTHER" id="PTHR33751">
    <property type="entry name" value="CBB3-TYPE CYTOCHROME C OXIDASE SUBUNIT FIXP"/>
    <property type="match status" value="1"/>
</dbReference>
<dbReference type="Gene3D" id="1.10.760.10">
    <property type="entry name" value="Cytochrome c-like domain"/>
    <property type="match status" value="2"/>
</dbReference>
<keyword evidence="9" id="KW-1185">Reference proteome</keyword>
<dbReference type="STRING" id="768671.ThimaDRAFT_0715"/>
<feature type="domain" description="Cytochrome c" evidence="7">
    <location>
        <begin position="13"/>
        <end position="92"/>
    </location>
</feature>
<dbReference type="GO" id="GO:0020037">
    <property type="term" value="F:heme binding"/>
    <property type="evidence" value="ECO:0007669"/>
    <property type="project" value="InterPro"/>
</dbReference>
<dbReference type="GO" id="GO:0046872">
    <property type="term" value="F:metal ion binding"/>
    <property type="evidence" value="ECO:0007669"/>
    <property type="project" value="UniProtKB-KW"/>
</dbReference>